<dbReference type="PANTHER" id="PTHR42831:SF1">
    <property type="entry name" value="FE-S PROTEIN MATURATION AUXILIARY FACTOR YITW"/>
    <property type="match status" value="1"/>
</dbReference>
<dbReference type="GO" id="GO:0003735">
    <property type="term" value="F:structural constituent of ribosome"/>
    <property type="evidence" value="ECO:0007669"/>
    <property type="project" value="InterPro"/>
</dbReference>
<dbReference type="InterPro" id="IPR002744">
    <property type="entry name" value="MIP18-like"/>
</dbReference>
<dbReference type="InterPro" id="IPR036394">
    <property type="entry name" value="Ribosomal_uL22_sf"/>
</dbReference>
<dbReference type="Gene3D" id="3.90.470.10">
    <property type="entry name" value="Ribosomal protein L22/L17"/>
    <property type="match status" value="1"/>
</dbReference>
<keyword evidence="2 6" id="KW-0689">Ribosomal protein</keyword>
<keyword evidence="7" id="KW-0699">rRNA-binding</keyword>
<evidence type="ECO:0000313" key="10">
    <source>
        <dbReference type="EMBL" id="SEB37761.1"/>
    </source>
</evidence>
<comment type="function">
    <text evidence="4">This protein binds specifically to 23S rRNA; its binding is stimulated by other ribosomal proteins, e.g. L4, L17, and L20. It is important during the early stages of 50S assembly. It makes multiple contacts with different domains of the 23S rRNA in the assembled 50S subunit and ribosome.</text>
</comment>
<dbReference type="Pfam" id="PF00237">
    <property type="entry name" value="Ribosomal_L22"/>
    <property type="match status" value="1"/>
</dbReference>
<evidence type="ECO:0000313" key="11">
    <source>
        <dbReference type="Proteomes" id="UP000183407"/>
    </source>
</evidence>
<evidence type="ECO:0000256" key="4">
    <source>
        <dbReference type="ARBA" id="ARBA00025084"/>
    </source>
</evidence>
<sequence length="253" mass="27515">MTLVTALTITESQVRVPCDEARAALDTVTGLTAPQAREKLRFAAGHTCEPVARIIDKAMSDARSSGLDPRQLVVTAAAVTAGEEIVRVRRKAHGKADWIASVTSDIRFDLTPRGLYEATGADVAPAPSPTVSRREDDVADRRPADRDPLADSVRELLYEVIDPDLGVNIVDLGFVRNVAVEQGRVAVITMTLTSAACPLTEIMSDQMRAELLPAEGDRLVSDFRIEWQWVPAWKPSDITADGREQLQAIGFTI</sequence>
<evidence type="ECO:0000256" key="3">
    <source>
        <dbReference type="ARBA" id="ARBA00023274"/>
    </source>
</evidence>
<gene>
    <name evidence="10" type="ORF">SAMN04490220_0539</name>
</gene>
<evidence type="ECO:0000256" key="8">
    <source>
        <dbReference type="SAM" id="MobiDB-lite"/>
    </source>
</evidence>
<protein>
    <recommendedName>
        <fullName evidence="5">50S ribosomal protein L22</fullName>
    </recommendedName>
</protein>
<dbReference type="GO" id="GO:1990904">
    <property type="term" value="C:ribonucleoprotein complex"/>
    <property type="evidence" value="ECO:0007669"/>
    <property type="project" value="UniProtKB-KW"/>
</dbReference>
<evidence type="ECO:0000256" key="6">
    <source>
        <dbReference type="RuleBase" id="RU004005"/>
    </source>
</evidence>
<keyword evidence="7" id="KW-0694">RNA-binding</keyword>
<dbReference type="Gene3D" id="3.30.300.130">
    <property type="entry name" value="Fe-S cluster assembly (FSCA)"/>
    <property type="match status" value="1"/>
</dbReference>
<dbReference type="OrthoDB" id="9805360at2"/>
<organism evidence="10 11">
    <name type="scientific">Rhodococcus jostii</name>
    <dbReference type="NCBI Taxonomy" id="132919"/>
    <lineage>
        <taxon>Bacteria</taxon>
        <taxon>Bacillati</taxon>
        <taxon>Actinomycetota</taxon>
        <taxon>Actinomycetes</taxon>
        <taxon>Mycobacteriales</taxon>
        <taxon>Nocardiaceae</taxon>
        <taxon>Rhodococcus</taxon>
    </lineage>
</organism>
<dbReference type="PANTHER" id="PTHR42831">
    <property type="entry name" value="FE-S PROTEIN MATURATION AUXILIARY FACTOR YITW"/>
    <property type="match status" value="1"/>
</dbReference>
<evidence type="ECO:0000256" key="5">
    <source>
        <dbReference type="ARBA" id="ARBA00035480"/>
    </source>
</evidence>
<name>A0A1H4IUG0_RHOJO</name>
<dbReference type="InterPro" id="IPR034904">
    <property type="entry name" value="FSCA_dom_sf"/>
</dbReference>
<evidence type="ECO:0000256" key="1">
    <source>
        <dbReference type="ARBA" id="ARBA00009451"/>
    </source>
</evidence>
<dbReference type="InterPro" id="IPR052339">
    <property type="entry name" value="Fe-S_Maturation_MIP18"/>
</dbReference>
<dbReference type="RefSeq" id="WP_073358023.1">
    <property type="nucleotide sequence ID" value="NZ_FNTL01000002.1"/>
</dbReference>
<dbReference type="Proteomes" id="UP000183407">
    <property type="component" value="Unassembled WGS sequence"/>
</dbReference>
<feature type="region of interest" description="Disordered" evidence="8">
    <location>
        <begin position="119"/>
        <end position="145"/>
    </location>
</feature>
<comment type="similarity">
    <text evidence="1 6">Belongs to the universal ribosomal protein uL22 family.</text>
</comment>
<dbReference type="GO" id="GO:0005840">
    <property type="term" value="C:ribosome"/>
    <property type="evidence" value="ECO:0007669"/>
    <property type="project" value="UniProtKB-KW"/>
</dbReference>
<feature type="compositionally biased region" description="Basic and acidic residues" evidence="8">
    <location>
        <begin position="132"/>
        <end position="145"/>
    </location>
</feature>
<dbReference type="GO" id="GO:0019843">
    <property type="term" value="F:rRNA binding"/>
    <property type="evidence" value="ECO:0007669"/>
    <property type="project" value="UniProtKB-KW"/>
</dbReference>
<dbReference type="InterPro" id="IPR001063">
    <property type="entry name" value="Ribosomal_uL22"/>
</dbReference>
<dbReference type="GO" id="GO:0006412">
    <property type="term" value="P:translation"/>
    <property type="evidence" value="ECO:0007669"/>
    <property type="project" value="InterPro"/>
</dbReference>
<evidence type="ECO:0000256" key="7">
    <source>
        <dbReference type="RuleBase" id="RU004006"/>
    </source>
</evidence>
<dbReference type="SUPFAM" id="SSF117916">
    <property type="entry name" value="Fe-S cluster assembly (FSCA) domain-like"/>
    <property type="match status" value="1"/>
</dbReference>
<proteinExistence type="inferred from homology"/>
<accession>A0A1H4IUG0</accession>
<dbReference type="EMBL" id="FNTL01000002">
    <property type="protein sequence ID" value="SEB37761.1"/>
    <property type="molecule type" value="Genomic_DNA"/>
</dbReference>
<feature type="domain" description="MIP18 family-like" evidence="9">
    <location>
        <begin position="151"/>
        <end position="217"/>
    </location>
</feature>
<dbReference type="Pfam" id="PF01883">
    <property type="entry name" value="FeS_assembly_P"/>
    <property type="match status" value="1"/>
</dbReference>
<reference evidence="11" key="1">
    <citation type="submission" date="2016-10" db="EMBL/GenBank/DDBJ databases">
        <authorList>
            <person name="Varghese N."/>
        </authorList>
    </citation>
    <scope>NUCLEOTIDE SEQUENCE [LARGE SCALE GENOMIC DNA]</scope>
    <source>
        <strain evidence="11">DSM 44719</strain>
    </source>
</reference>
<comment type="subunit">
    <text evidence="7">Part of the 50S ribosomal subunit.</text>
</comment>
<dbReference type="AlphaFoldDB" id="A0A1H4IUG0"/>
<dbReference type="SUPFAM" id="SSF54843">
    <property type="entry name" value="Ribosomal protein L22"/>
    <property type="match status" value="1"/>
</dbReference>
<evidence type="ECO:0000256" key="2">
    <source>
        <dbReference type="ARBA" id="ARBA00022980"/>
    </source>
</evidence>
<keyword evidence="3 6" id="KW-0687">Ribonucleoprotein</keyword>
<evidence type="ECO:0000259" key="9">
    <source>
        <dbReference type="Pfam" id="PF01883"/>
    </source>
</evidence>